<dbReference type="EMBL" id="NTHN02000088">
    <property type="protein sequence ID" value="MCT4373432.1"/>
    <property type="molecule type" value="Genomic_DNA"/>
</dbReference>
<protein>
    <recommendedName>
        <fullName evidence="4">Replication protein</fullName>
    </recommendedName>
</protein>
<evidence type="ECO:0000256" key="1">
    <source>
        <dbReference type="SAM" id="MobiDB-lite"/>
    </source>
</evidence>
<proteinExistence type="predicted"/>
<gene>
    <name evidence="2" type="ORF">CLG85_025300</name>
</gene>
<feature type="compositionally biased region" description="Basic and acidic residues" evidence="1">
    <location>
        <begin position="312"/>
        <end position="331"/>
    </location>
</feature>
<feature type="compositionally biased region" description="Polar residues" evidence="1">
    <location>
        <begin position="335"/>
        <end position="347"/>
    </location>
</feature>
<evidence type="ECO:0000313" key="2">
    <source>
        <dbReference type="EMBL" id="MCT4373432.1"/>
    </source>
</evidence>
<sequence>MSRRSQSKDIYRDGRMTSDPWADYLHDIRFCRPPQWSPMEHVDILHRHGKKVKKTFVTFQQRGKALTSTSGVARWQRVEDARYDRKVEAALATGEWEALGPRHDVTQGTKEMYNRGIRIDEVTGLEPFAFITALAGERDVYMSMSRYWLPQRKKKFVKEIAALYVDIDRPKESAKHWRPEVELAKALNTLRDAKKPLPSYAMYSGRGINLVWLLQSPLPVQATGRWQSVARRLVELLSVYNVDVPASLDVCRTFRISGTVNSKSGDTVTPLWIQGDPYAPFRHDFDVLNDALQPMDRESYLLERRMRERSAWSKTAAGERKDIRRSKDGQRHSRSQPTAKLTARSGQQRLSADLDLLREHRWGNGEIPSGARDSWLYCYTVALAWTMPPHALERSVRALGREIGWSETEAVANMSSVLDRAREAQHLQERQAGGEGIGDCDNVHGAKTKQDTRYRLSAEAVIERLAVSEQEIRELNLRYVITPEIRAERERERMAASRGQETTPMSREERKLTTLRRDWEIMEIIAANAWSVRKAAAELGMSSSTIGRIVRRLRPC</sequence>
<organism evidence="2 3">
    <name type="scientific">Alloyangia mangrovi</name>
    <dbReference type="NCBI Taxonomy" id="1779329"/>
    <lineage>
        <taxon>Bacteria</taxon>
        <taxon>Pseudomonadati</taxon>
        <taxon>Pseudomonadota</taxon>
        <taxon>Alphaproteobacteria</taxon>
        <taxon>Rhodobacterales</taxon>
        <taxon>Roseobacteraceae</taxon>
        <taxon>Alloyangia</taxon>
    </lineage>
</organism>
<evidence type="ECO:0000313" key="3">
    <source>
        <dbReference type="Proteomes" id="UP000217448"/>
    </source>
</evidence>
<reference evidence="3" key="1">
    <citation type="submission" date="2023-07" db="EMBL/GenBank/DDBJ databases">
        <title>Yangia mangrovi SAOS 153D genome.</title>
        <authorList>
            <person name="Verma A."/>
            <person name="Pal Y."/>
            <person name="Sundharam S."/>
            <person name="Bisht B."/>
            <person name="Srinivasan K."/>
        </authorList>
    </citation>
    <scope>NUCLEOTIDE SEQUENCE [LARGE SCALE GENOMIC DNA]</scope>
    <source>
        <strain evidence="3">SAOS 153D</strain>
    </source>
</reference>
<name>A0ABT2KVB1_9RHOB</name>
<feature type="region of interest" description="Disordered" evidence="1">
    <location>
        <begin position="312"/>
        <end position="347"/>
    </location>
</feature>
<dbReference type="SUPFAM" id="SSF56747">
    <property type="entry name" value="Prim-pol domain"/>
    <property type="match status" value="1"/>
</dbReference>
<comment type="caution">
    <text evidence="2">The sequence shown here is derived from an EMBL/GenBank/DDBJ whole genome shotgun (WGS) entry which is preliminary data.</text>
</comment>
<evidence type="ECO:0008006" key="4">
    <source>
        <dbReference type="Google" id="ProtNLM"/>
    </source>
</evidence>
<dbReference type="Proteomes" id="UP000217448">
    <property type="component" value="Unassembled WGS sequence"/>
</dbReference>
<accession>A0ABT2KVB1</accession>
<dbReference type="RefSeq" id="WP_141244422.1">
    <property type="nucleotide sequence ID" value="NZ_NTHN02000088.1"/>
</dbReference>
<keyword evidence="3" id="KW-1185">Reference proteome</keyword>